<dbReference type="EMBL" id="CP001738">
    <property type="protein sequence ID" value="ACY96283.1"/>
    <property type="molecule type" value="Genomic_DNA"/>
</dbReference>
<feature type="domain" description="tRNA wybutosine-synthesis" evidence="1">
    <location>
        <begin position="180"/>
        <end position="230"/>
    </location>
</feature>
<dbReference type="GO" id="GO:0046872">
    <property type="term" value="F:metal ion binding"/>
    <property type="evidence" value="ECO:0007669"/>
    <property type="project" value="InterPro"/>
</dbReference>
<dbReference type="Gene3D" id="1.20.120.450">
    <property type="entry name" value="dinb family like domain"/>
    <property type="match status" value="1"/>
</dbReference>
<evidence type="ECO:0000313" key="4">
    <source>
        <dbReference type="Proteomes" id="UP000001918"/>
    </source>
</evidence>
<sequence length="261" mass="27796">MPDLHSLIADLQAEGAVLDALVARLDPPAWAAPTPAEGWTIAHQISHLAWTDRQALLAVTDPAAFVAAREEMSPDAVDAGAAEGAGEDPAALLERWRTGRRRLAEALSGVPAGTKIPWFGPPMGAASMATARLMETWAHGLDVADALGVPVEPTARLRHVAHLGVRTRDYAFKVNGLVPPAEEFRVELTGPDGREWSWGPPEARQSVSGPALDFCLLAVRRRHRADLALVAEGPDADRWLDIMQAFAGPPGPGRPPAAKRA</sequence>
<name>D1A4P8_THECD</name>
<feature type="domain" description="Mycothiol-dependent maleylpyruvate isomerase metal-binding" evidence="2">
    <location>
        <begin position="11"/>
        <end position="144"/>
    </location>
</feature>
<dbReference type="SUPFAM" id="SSF109854">
    <property type="entry name" value="DinB/YfiT-like putative metalloenzymes"/>
    <property type="match status" value="1"/>
</dbReference>
<protein>
    <submittedName>
        <fullName evidence="3">Wyosine base formation domain protein</fullName>
    </submittedName>
</protein>
<dbReference type="eggNOG" id="ENOG502Z7S3">
    <property type="taxonomic scope" value="Bacteria"/>
</dbReference>
<dbReference type="STRING" id="471852.Tcur_0690"/>
<dbReference type="InterPro" id="IPR013917">
    <property type="entry name" value="tRNA_wybutosine-synth"/>
</dbReference>
<evidence type="ECO:0000313" key="3">
    <source>
        <dbReference type="EMBL" id="ACY96283.1"/>
    </source>
</evidence>
<evidence type="ECO:0000259" key="2">
    <source>
        <dbReference type="Pfam" id="PF11716"/>
    </source>
</evidence>
<dbReference type="OrthoDB" id="113180at2"/>
<organism evidence="3 4">
    <name type="scientific">Thermomonospora curvata (strain ATCC 19995 / DSM 43183 / JCM 3096 / KCTC 9072 / NBRC 15933 / NCIMB 10081 / Henssen B9)</name>
    <dbReference type="NCBI Taxonomy" id="471852"/>
    <lineage>
        <taxon>Bacteria</taxon>
        <taxon>Bacillati</taxon>
        <taxon>Actinomycetota</taxon>
        <taxon>Actinomycetes</taxon>
        <taxon>Streptosporangiales</taxon>
        <taxon>Thermomonosporaceae</taxon>
        <taxon>Thermomonospora</taxon>
    </lineage>
</organism>
<gene>
    <name evidence="3" type="ordered locus">Tcur_0690</name>
</gene>
<dbReference type="Pfam" id="PF11716">
    <property type="entry name" value="MDMPI_N"/>
    <property type="match status" value="1"/>
</dbReference>
<dbReference type="KEGG" id="tcu:Tcur_0690"/>
<evidence type="ECO:0000259" key="1">
    <source>
        <dbReference type="Pfam" id="PF08608"/>
    </source>
</evidence>
<dbReference type="Proteomes" id="UP000001918">
    <property type="component" value="Chromosome"/>
</dbReference>
<proteinExistence type="predicted"/>
<dbReference type="InterPro" id="IPR017518">
    <property type="entry name" value="CHP03084"/>
</dbReference>
<dbReference type="InterPro" id="IPR024344">
    <property type="entry name" value="MDMPI_metal-binding"/>
</dbReference>
<dbReference type="NCBIfam" id="TIGR03084">
    <property type="entry name" value="TIGR03084 family metal-binding protein"/>
    <property type="match status" value="1"/>
</dbReference>
<dbReference type="NCBIfam" id="TIGR03083">
    <property type="entry name" value="maleylpyruvate isomerase family mycothiol-dependent enzyme"/>
    <property type="match status" value="1"/>
</dbReference>
<dbReference type="AlphaFoldDB" id="D1A4P8"/>
<reference evidence="3 4" key="1">
    <citation type="journal article" date="2011" name="Stand. Genomic Sci.">
        <title>Complete genome sequence of Thermomonospora curvata type strain (B9).</title>
        <authorList>
            <person name="Chertkov O."/>
            <person name="Sikorski J."/>
            <person name="Nolan M."/>
            <person name="Lapidus A."/>
            <person name="Lucas S."/>
            <person name="Del Rio T.G."/>
            <person name="Tice H."/>
            <person name="Cheng J.F."/>
            <person name="Goodwin L."/>
            <person name="Pitluck S."/>
            <person name="Liolios K."/>
            <person name="Ivanova N."/>
            <person name="Mavromatis K."/>
            <person name="Mikhailova N."/>
            <person name="Ovchinnikova G."/>
            <person name="Pati A."/>
            <person name="Chen A."/>
            <person name="Palaniappan K."/>
            <person name="Djao O.D."/>
            <person name="Land M."/>
            <person name="Hauser L."/>
            <person name="Chang Y.J."/>
            <person name="Jeffries C.D."/>
            <person name="Brettin T."/>
            <person name="Han C."/>
            <person name="Detter J.C."/>
            <person name="Rohde M."/>
            <person name="Goker M."/>
            <person name="Woyke T."/>
            <person name="Bristow J."/>
            <person name="Eisen J.A."/>
            <person name="Markowitz V."/>
            <person name="Hugenholtz P."/>
            <person name="Klenk H.P."/>
            <person name="Kyrpides N.C."/>
        </authorList>
    </citation>
    <scope>NUCLEOTIDE SEQUENCE [LARGE SCALE GENOMIC DNA]</scope>
    <source>
        <strain evidence="4">ATCC 19995 / DSM 43183 / JCM 3096 / KCTC 9072 / NBRC 15933 / NCIMB 10081 / Henssen B9</strain>
    </source>
</reference>
<dbReference type="HOGENOM" id="CLU_067335_0_0_11"/>
<dbReference type="RefSeq" id="WP_012851067.1">
    <property type="nucleotide sequence ID" value="NC_013510.1"/>
</dbReference>
<dbReference type="InterPro" id="IPR017517">
    <property type="entry name" value="Maleyloyr_isom"/>
</dbReference>
<dbReference type="InterPro" id="IPR034660">
    <property type="entry name" value="DinB/YfiT-like"/>
</dbReference>
<keyword evidence="4" id="KW-1185">Reference proteome</keyword>
<dbReference type="Pfam" id="PF08608">
    <property type="entry name" value="Wyosine_form"/>
    <property type="match status" value="1"/>
</dbReference>
<accession>D1A4P8</accession>